<protein>
    <submittedName>
        <fullName evidence="2">DUF4783 domain-containing protein</fullName>
    </submittedName>
</protein>
<keyword evidence="1" id="KW-0732">Signal</keyword>
<dbReference type="InterPro" id="IPR031977">
    <property type="entry name" value="DUF4783"/>
</dbReference>
<accession>A0A4V1ZC20</accession>
<dbReference type="Gene3D" id="3.10.450.50">
    <property type="match status" value="1"/>
</dbReference>
<sequence>MMKLRYLPLLTLLFLLPMVANADTIEKIAEYIKQANTHEIAKFFASNVDISILDETNVYSKAQSEMILEKFFKENKPVSVKLLHRINSNPNYNFGVLILTTDKGKFRVSYTLREINKVMELIELRIETEKPN</sequence>
<dbReference type="Pfam" id="PF16022">
    <property type="entry name" value="DUF4783"/>
    <property type="match status" value="1"/>
</dbReference>
<feature type="chain" id="PRO_5020241563" evidence="1">
    <location>
        <begin position="23"/>
        <end position="132"/>
    </location>
</feature>
<organism evidence="2 3">
    <name type="scientific">Mucilaginibacter terrigena</name>
    <dbReference type="NCBI Taxonomy" id="2492395"/>
    <lineage>
        <taxon>Bacteria</taxon>
        <taxon>Pseudomonadati</taxon>
        <taxon>Bacteroidota</taxon>
        <taxon>Sphingobacteriia</taxon>
        <taxon>Sphingobacteriales</taxon>
        <taxon>Sphingobacteriaceae</taxon>
        <taxon>Mucilaginibacter</taxon>
    </lineage>
</organism>
<keyword evidence="3" id="KW-1185">Reference proteome</keyword>
<gene>
    <name evidence="2" type="ORF">EWM62_04095</name>
</gene>
<dbReference type="RefSeq" id="WP_129875390.1">
    <property type="nucleotide sequence ID" value="NZ_SEWG01000002.1"/>
</dbReference>
<evidence type="ECO:0000313" key="3">
    <source>
        <dbReference type="Proteomes" id="UP000293331"/>
    </source>
</evidence>
<evidence type="ECO:0000256" key="1">
    <source>
        <dbReference type="SAM" id="SignalP"/>
    </source>
</evidence>
<feature type="signal peptide" evidence="1">
    <location>
        <begin position="1"/>
        <end position="22"/>
    </location>
</feature>
<dbReference type="AlphaFoldDB" id="A0A4V1ZC20"/>
<reference evidence="2 3" key="1">
    <citation type="submission" date="2019-02" db="EMBL/GenBank/DDBJ databases">
        <title>Bacterial novel species Mucilaginibacter sp. 17JY9-4 isolated from soil.</title>
        <authorList>
            <person name="Jung H.-Y."/>
        </authorList>
    </citation>
    <scope>NUCLEOTIDE SEQUENCE [LARGE SCALE GENOMIC DNA]</scope>
    <source>
        <strain evidence="2 3">17JY9-4</strain>
    </source>
</reference>
<name>A0A4V1ZC20_9SPHI</name>
<dbReference type="OrthoDB" id="1524766at2"/>
<dbReference type="EMBL" id="SEWG01000002">
    <property type="protein sequence ID" value="RYU91130.1"/>
    <property type="molecule type" value="Genomic_DNA"/>
</dbReference>
<dbReference type="Proteomes" id="UP000293331">
    <property type="component" value="Unassembled WGS sequence"/>
</dbReference>
<evidence type="ECO:0000313" key="2">
    <source>
        <dbReference type="EMBL" id="RYU91130.1"/>
    </source>
</evidence>
<comment type="caution">
    <text evidence="2">The sequence shown here is derived from an EMBL/GenBank/DDBJ whole genome shotgun (WGS) entry which is preliminary data.</text>
</comment>
<proteinExistence type="predicted"/>